<dbReference type="InterPro" id="IPR009057">
    <property type="entry name" value="Homeodomain-like_sf"/>
</dbReference>
<dbReference type="Proteomes" id="UP000675880">
    <property type="component" value="Unassembled WGS sequence"/>
</dbReference>
<accession>A0ABN7MEM0</accession>
<evidence type="ECO:0000313" key="2">
    <source>
        <dbReference type="EMBL" id="CAE6794853.1"/>
    </source>
</evidence>
<comment type="caution">
    <text evidence="2">The sequence shown here is derived from an EMBL/GenBank/DDBJ whole genome shotgun (WGS) entry which is preliminary data.</text>
</comment>
<dbReference type="InterPro" id="IPR002514">
    <property type="entry name" value="Transposase_8"/>
</dbReference>
<sequence length="104" mass="12424">MKSEDRMSTKTRRQYTEEFKTEAVRLVRDSARPVAQVARDLGIADHLLYRWRAEQQQTESRGHTRQAMRAEQEELVRLRRENATLKQERDFLKRAAAFFAKESR</sequence>
<dbReference type="SUPFAM" id="SSF46689">
    <property type="entry name" value="Homeodomain-like"/>
    <property type="match status" value="1"/>
</dbReference>
<dbReference type="InterPro" id="IPR051839">
    <property type="entry name" value="RD_transcriptional_regulator"/>
</dbReference>
<protein>
    <submittedName>
        <fullName evidence="2">Transposase</fullName>
    </submittedName>
</protein>
<dbReference type="PANTHER" id="PTHR33215">
    <property type="entry name" value="PROTEIN DISTAL ANTENNA"/>
    <property type="match status" value="1"/>
</dbReference>
<reference evidence="2 3" key="1">
    <citation type="submission" date="2021-02" db="EMBL/GenBank/DDBJ databases">
        <authorList>
            <person name="Han P."/>
        </authorList>
    </citation>
    <scope>NUCLEOTIDE SEQUENCE [LARGE SCALE GENOMIC DNA]</scope>
    <source>
        <strain evidence="2">Candidatus Nitrospira sp. ZN2</strain>
    </source>
</reference>
<keyword evidence="1" id="KW-0175">Coiled coil</keyword>
<evidence type="ECO:0000313" key="3">
    <source>
        <dbReference type="Proteomes" id="UP000675880"/>
    </source>
</evidence>
<evidence type="ECO:0000256" key="1">
    <source>
        <dbReference type="SAM" id="Coils"/>
    </source>
</evidence>
<dbReference type="Pfam" id="PF01527">
    <property type="entry name" value="HTH_Tnp_1"/>
    <property type="match status" value="1"/>
</dbReference>
<name>A0ABN7MEM0_9BACT</name>
<feature type="coiled-coil region" evidence="1">
    <location>
        <begin position="53"/>
        <end position="95"/>
    </location>
</feature>
<dbReference type="EMBL" id="CAJNBJ010000020">
    <property type="protein sequence ID" value="CAE6794853.1"/>
    <property type="molecule type" value="Genomic_DNA"/>
</dbReference>
<organism evidence="2 3">
    <name type="scientific">Nitrospira defluvii</name>
    <dbReference type="NCBI Taxonomy" id="330214"/>
    <lineage>
        <taxon>Bacteria</taxon>
        <taxon>Pseudomonadati</taxon>
        <taxon>Nitrospirota</taxon>
        <taxon>Nitrospiria</taxon>
        <taxon>Nitrospirales</taxon>
        <taxon>Nitrospiraceae</taxon>
        <taxon>Nitrospira</taxon>
    </lineage>
</organism>
<proteinExistence type="predicted"/>
<dbReference type="Gene3D" id="1.10.10.60">
    <property type="entry name" value="Homeodomain-like"/>
    <property type="match status" value="1"/>
</dbReference>
<keyword evidence="3" id="KW-1185">Reference proteome</keyword>
<dbReference type="PANTHER" id="PTHR33215:SF13">
    <property type="entry name" value="PROTEIN DISTAL ANTENNA"/>
    <property type="match status" value="1"/>
</dbReference>
<gene>
    <name evidence="2" type="ORF">NSPZN2_70040</name>
</gene>